<dbReference type="EMBL" id="FORX01000001">
    <property type="protein sequence ID" value="SFJ06286.1"/>
    <property type="molecule type" value="Genomic_DNA"/>
</dbReference>
<accession>A0A1I3NBW3</accession>
<dbReference type="PANTHER" id="PTHR45947:SF3">
    <property type="entry name" value="SULFOQUINOVOSYL TRANSFERASE SQD2"/>
    <property type="match status" value="1"/>
</dbReference>
<keyword evidence="4" id="KW-1185">Reference proteome</keyword>
<evidence type="ECO:0000313" key="4">
    <source>
        <dbReference type="Proteomes" id="UP000198635"/>
    </source>
</evidence>
<dbReference type="PANTHER" id="PTHR45947">
    <property type="entry name" value="SULFOQUINOVOSYL TRANSFERASE SQD2"/>
    <property type="match status" value="1"/>
</dbReference>
<feature type="domain" description="Glycosyltransferase subfamily 4-like N-terminal" evidence="2">
    <location>
        <begin position="15"/>
        <end position="177"/>
    </location>
</feature>
<evidence type="ECO:0000259" key="2">
    <source>
        <dbReference type="Pfam" id="PF13439"/>
    </source>
</evidence>
<dbReference type="InterPro" id="IPR028098">
    <property type="entry name" value="Glyco_trans_4-like_N"/>
</dbReference>
<organism evidence="3 4">
    <name type="scientific">Desulfomicrobium apsheronum</name>
    <dbReference type="NCBI Taxonomy" id="52560"/>
    <lineage>
        <taxon>Bacteria</taxon>
        <taxon>Pseudomonadati</taxon>
        <taxon>Thermodesulfobacteriota</taxon>
        <taxon>Desulfovibrionia</taxon>
        <taxon>Desulfovibrionales</taxon>
        <taxon>Desulfomicrobiaceae</taxon>
        <taxon>Desulfomicrobium</taxon>
    </lineage>
</organism>
<name>A0A1I3NBW3_9BACT</name>
<protein>
    <submittedName>
        <fullName evidence="3">Glycosyltransferase involved in cell wall bisynthesis</fullName>
    </submittedName>
</protein>
<dbReference type="SUPFAM" id="SSF53756">
    <property type="entry name" value="UDP-Glycosyltransferase/glycogen phosphorylase"/>
    <property type="match status" value="1"/>
</dbReference>
<dbReference type="RefSeq" id="WP_092372308.1">
    <property type="nucleotide sequence ID" value="NZ_FORX01000001.1"/>
</dbReference>
<evidence type="ECO:0000313" key="3">
    <source>
        <dbReference type="EMBL" id="SFJ06286.1"/>
    </source>
</evidence>
<dbReference type="OrthoDB" id="9803091at2"/>
<sequence>MNKPVLFRVTNNLKVGGVQKRLRALLPLLTEHYEVHVVTYKDRGVFFDELAKLGVHTHFLPRKGHWNPAAIWRLAKLFRKHRADIVHTHSFGGNIFGILAAALARVPVRIGQVHLSDLHWYGTTAMRRKKQMLEERLVHRLFSHKVLFVSRESLEYFKRHTRLPDKMMTILHNGLDLPGNTEAASRTELGLPTEGKLVGFVGRIARGKGVGRFLAIARQASLESPGRYHFVVIGDGEGLSRHQAWSREHGLEPEITFLGERHDIHRCYAALDCLIFCSDPGVEGMPGVALEACAHGLPILALKTAPLEEIHEYYPRIAFMDGFTSGAKQLEKALALPVANQKSFRDEFSIEAMQARTLALYSDLRRQANA</sequence>
<dbReference type="Proteomes" id="UP000198635">
    <property type="component" value="Unassembled WGS sequence"/>
</dbReference>
<dbReference type="Gene3D" id="3.40.50.2000">
    <property type="entry name" value="Glycogen Phosphorylase B"/>
    <property type="match status" value="2"/>
</dbReference>
<proteinExistence type="predicted"/>
<dbReference type="Pfam" id="PF00534">
    <property type="entry name" value="Glycos_transf_1"/>
    <property type="match status" value="1"/>
</dbReference>
<reference evidence="4" key="1">
    <citation type="submission" date="2016-10" db="EMBL/GenBank/DDBJ databases">
        <authorList>
            <person name="Varghese N."/>
            <person name="Submissions S."/>
        </authorList>
    </citation>
    <scope>NUCLEOTIDE SEQUENCE [LARGE SCALE GENOMIC DNA]</scope>
    <source>
        <strain evidence="4">DSM 5918</strain>
    </source>
</reference>
<dbReference type="Pfam" id="PF13439">
    <property type="entry name" value="Glyco_transf_4"/>
    <property type="match status" value="1"/>
</dbReference>
<dbReference type="STRING" id="52560.SAMN04488082_101230"/>
<feature type="domain" description="Glycosyl transferase family 1" evidence="1">
    <location>
        <begin position="185"/>
        <end position="310"/>
    </location>
</feature>
<gene>
    <name evidence="3" type="ORF">SAMN04488082_101230</name>
</gene>
<dbReference type="InterPro" id="IPR001296">
    <property type="entry name" value="Glyco_trans_1"/>
</dbReference>
<keyword evidence="3" id="KW-0808">Transferase</keyword>
<dbReference type="InterPro" id="IPR050194">
    <property type="entry name" value="Glycosyltransferase_grp1"/>
</dbReference>
<evidence type="ECO:0000259" key="1">
    <source>
        <dbReference type="Pfam" id="PF00534"/>
    </source>
</evidence>
<dbReference type="GO" id="GO:0016757">
    <property type="term" value="F:glycosyltransferase activity"/>
    <property type="evidence" value="ECO:0007669"/>
    <property type="project" value="InterPro"/>
</dbReference>
<dbReference type="AlphaFoldDB" id="A0A1I3NBW3"/>